<keyword evidence="2" id="KW-1185">Reference proteome</keyword>
<sequence>MPQRLHASVFGRKVERTITLFISLGKEPAEFVQLCQNLVRNVPSNLPWIRVRLSLLGRNETVSEPCHKYSSTTFVRNNFGRNFCRSRNFTLIRTDKRHLNSSGKVKDVKSLKFNQAAFRCHR</sequence>
<name>A0A8X6PAG8_NEPPI</name>
<accession>A0A8X6PAG8</accession>
<evidence type="ECO:0000313" key="1">
    <source>
        <dbReference type="EMBL" id="GFT59669.1"/>
    </source>
</evidence>
<protein>
    <submittedName>
        <fullName evidence="1">Uncharacterized protein</fullName>
    </submittedName>
</protein>
<dbReference type="AlphaFoldDB" id="A0A8X6PAG8"/>
<dbReference type="Proteomes" id="UP000887013">
    <property type="component" value="Unassembled WGS sequence"/>
</dbReference>
<proteinExistence type="predicted"/>
<dbReference type="EMBL" id="BMAW01018698">
    <property type="protein sequence ID" value="GFT59669.1"/>
    <property type="molecule type" value="Genomic_DNA"/>
</dbReference>
<comment type="caution">
    <text evidence="1">The sequence shown here is derived from an EMBL/GenBank/DDBJ whole genome shotgun (WGS) entry which is preliminary data.</text>
</comment>
<reference evidence="1" key="1">
    <citation type="submission" date="2020-08" db="EMBL/GenBank/DDBJ databases">
        <title>Multicomponent nature underlies the extraordinary mechanical properties of spider dragline silk.</title>
        <authorList>
            <person name="Kono N."/>
            <person name="Nakamura H."/>
            <person name="Mori M."/>
            <person name="Yoshida Y."/>
            <person name="Ohtoshi R."/>
            <person name="Malay A.D."/>
            <person name="Moran D.A.P."/>
            <person name="Tomita M."/>
            <person name="Numata K."/>
            <person name="Arakawa K."/>
        </authorList>
    </citation>
    <scope>NUCLEOTIDE SEQUENCE</scope>
</reference>
<evidence type="ECO:0000313" key="2">
    <source>
        <dbReference type="Proteomes" id="UP000887013"/>
    </source>
</evidence>
<gene>
    <name evidence="1" type="ORF">NPIL_132171</name>
</gene>
<organism evidence="1 2">
    <name type="scientific">Nephila pilipes</name>
    <name type="common">Giant wood spider</name>
    <name type="synonym">Nephila maculata</name>
    <dbReference type="NCBI Taxonomy" id="299642"/>
    <lineage>
        <taxon>Eukaryota</taxon>
        <taxon>Metazoa</taxon>
        <taxon>Ecdysozoa</taxon>
        <taxon>Arthropoda</taxon>
        <taxon>Chelicerata</taxon>
        <taxon>Arachnida</taxon>
        <taxon>Araneae</taxon>
        <taxon>Araneomorphae</taxon>
        <taxon>Entelegynae</taxon>
        <taxon>Araneoidea</taxon>
        <taxon>Nephilidae</taxon>
        <taxon>Nephila</taxon>
    </lineage>
</organism>